<dbReference type="PROSITE" id="PS00041">
    <property type="entry name" value="HTH_ARAC_FAMILY_1"/>
    <property type="match status" value="1"/>
</dbReference>
<dbReference type="SMART" id="SM00342">
    <property type="entry name" value="HTH_ARAC"/>
    <property type="match status" value="1"/>
</dbReference>
<name>A0ABY9NP51_9PSED</name>
<dbReference type="InterPro" id="IPR018060">
    <property type="entry name" value="HTH_AraC"/>
</dbReference>
<dbReference type="Gene3D" id="1.10.10.60">
    <property type="entry name" value="Homeodomain-like"/>
    <property type="match status" value="2"/>
</dbReference>
<dbReference type="Proteomes" id="UP001237292">
    <property type="component" value="Chromosome"/>
</dbReference>
<keyword evidence="3" id="KW-0804">Transcription</keyword>
<dbReference type="Pfam" id="PF06719">
    <property type="entry name" value="AraC_N"/>
    <property type="match status" value="1"/>
</dbReference>
<dbReference type="PANTHER" id="PTHR43436">
    <property type="entry name" value="ARAC-FAMILY TRANSCRIPTIONAL REGULATOR"/>
    <property type="match status" value="1"/>
</dbReference>
<dbReference type="PROSITE" id="PS01124">
    <property type="entry name" value="HTH_ARAC_FAMILY_2"/>
    <property type="match status" value="1"/>
</dbReference>
<sequence>MAYALKQMVEHYVSPISGTGFLRTAIDGLYLVVATEPIALYHQLYRPAICVTLQGLKQARVADRVLAYGPGQALAARIDSPAIGSVVQASSDKPYLGLMLALDLEVLREIAASTQGPCADASLEPGLFVIDVGGDLEHALQRLLRLLAVPDAIPLLTRGIIREIAYWLLAGPKGESFAELALAGTRSRGVMDAISLLRGRFTEPLCIAELAETSGMSLSSFHSHFKSLTGATPLQYQKQLRLFEARRLMLDEAMNVSASAYKVGYESVSQFIREYARLFRATPKQDILVLQQQGHHRALAKQ</sequence>
<dbReference type="InterPro" id="IPR009594">
    <property type="entry name" value="Tscrpt_reg_HTH_AraC_N"/>
</dbReference>
<dbReference type="InterPro" id="IPR009057">
    <property type="entry name" value="Homeodomain-like_sf"/>
</dbReference>
<keyword evidence="1" id="KW-0805">Transcription regulation</keyword>
<gene>
    <name evidence="5" type="ORF">QL104_13340</name>
</gene>
<evidence type="ECO:0000256" key="2">
    <source>
        <dbReference type="ARBA" id="ARBA00023125"/>
    </source>
</evidence>
<accession>A0ABY9NP51</accession>
<reference evidence="5 6" key="1">
    <citation type="journal article" date="2023" name="Access Microbiol">
        <title>The genome of a steinernematid-associated Pseudomonas piscis bacterium encodes the biosynthesis of insect toxins.</title>
        <authorList>
            <person name="Awori R.M."/>
            <person name="Hendre P."/>
            <person name="Amugune N.O."/>
        </authorList>
    </citation>
    <scope>NUCLEOTIDE SEQUENCE [LARGE SCALE GENOMIC DNA]</scope>
    <source>
        <strain evidence="5 6">75</strain>
    </source>
</reference>
<feature type="domain" description="HTH araC/xylS-type" evidence="4">
    <location>
        <begin position="191"/>
        <end position="289"/>
    </location>
</feature>
<evidence type="ECO:0000313" key="6">
    <source>
        <dbReference type="Proteomes" id="UP001237292"/>
    </source>
</evidence>
<dbReference type="SUPFAM" id="SSF46689">
    <property type="entry name" value="Homeodomain-like"/>
    <property type="match status" value="2"/>
</dbReference>
<keyword evidence="2" id="KW-0238">DNA-binding</keyword>
<keyword evidence="6" id="KW-1185">Reference proteome</keyword>
<protein>
    <submittedName>
        <fullName evidence="5">AraC family transcriptional regulator</fullName>
    </submittedName>
</protein>
<organism evidence="5 6">
    <name type="scientific">Pseudomonas piscis</name>
    <dbReference type="NCBI Taxonomy" id="2614538"/>
    <lineage>
        <taxon>Bacteria</taxon>
        <taxon>Pseudomonadati</taxon>
        <taxon>Pseudomonadota</taxon>
        <taxon>Gammaproteobacteria</taxon>
        <taxon>Pseudomonadales</taxon>
        <taxon>Pseudomonadaceae</taxon>
        <taxon>Pseudomonas</taxon>
    </lineage>
</organism>
<evidence type="ECO:0000313" key="5">
    <source>
        <dbReference type="EMBL" id="WMN20329.1"/>
    </source>
</evidence>
<dbReference type="EMBL" id="CP133164">
    <property type="protein sequence ID" value="WMN20329.1"/>
    <property type="molecule type" value="Genomic_DNA"/>
</dbReference>
<dbReference type="InterPro" id="IPR018062">
    <property type="entry name" value="HTH_AraC-typ_CS"/>
</dbReference>
<evidence type="ECO:0000256" key="1">
    <source>
        <dbReference type="ARBA" id="ARBA00023015"/>
    </source>
</evidence>
<dbReference type="Pfam" id="PF12833">
    <property type="entry name" value="HTH_18"/>
    <property type="match status" value="1"/>
</dbReference>
<dbReference type="PANTHER" id="PTHR43436:SF1">
    <property type="entry name" value="TRANSCRIPTIONAL REGULATORY PROTEIN"/>
    <property type="match status" value="1"/>
</dbReference>
<evidence type="ECO:0000256" key="3">
    <source>
        <dbReference type="ARBA" id="ARBA00023163"/>
    </source>
</evidence>
<evidence type="ECO:0000259" key="4">
    <source>
        <dbReference type="PROSITE" id="PS01124"/>
    </source>
</evidence>
<dbReference type="RefSeq" id="WP_158250046.1">
    <property type="nucleotide sequence ID" value="NZ_CP133164.1"/>
</dbReference>
<proteinExistence type="predicted"/>